<evidence type="ECO:0000313" key="3">
    <source>
        <dbReference type="Proteomes" id="UP000598775"/>
    </source>
</evidence>
<evidence type="ECO:0000313" key="2">
    <source>
        <dbReference type="EMBL" id="GGF40312.1"/>
    </source>
</evidence>
<dbReference type="InterPro" id="IPR021414">
    <property type="entry name" value="DUF3054"/>
</dbReference>
<gene>
    <name evidence="2" type="ORF">GCM10011399_36400</name>
</gene>
<feature type="transmembrane region" description="Helical" evidence="1">
    <location>
        <begin position="47"/>
        <end position="65"/>
    </location>
</feature>
<reference evidence="2 3" key="1">
    <citation type="journal article" date="2014" name="Int. J. Syst. Evol. Microbiol.">
        <title>Complete genome sequence of Corynebacterium casei LMG S-19264T (=DSM 44701T), isolated from a smear-ripened cheese.</title>
        <authorList>
            <consortium name="US DOE Joint Genome Institute (JGI-PGF)"/>
            <person name="Walter F."/>
            <person name="Albersmeier A."/>
            <person name="Kalinowski J."/>
            <person name="Ruckert C."/>
        </authorList>
    </citation>
    <scope>NUCLEOTIDE SEQUENCE [LARGE SCALE GENOMIC DNA]</scope>
    <source>
        <strain evidence="2 3">CGMCC 1.12976</strain>
    </source>
</reference>
<keyword evidence="1" id="KW-1133">Transmembrane helix</keyword>
<evidence type="ECO:0008006" key="4">
    <source>
        <dbReference type="Google" id="ProtNLM"/>
    </source>
</evidence>
<feature type="transmembrane region" description="Helical" evidence="1">
    <location>
        <begin position="12"/>
        <end position="35"/>
    </location>
</feature>
<comment type="caution">
    <text evidence="2">The sequence shown here is derived from an EMBL/GenBank/DDBJ whole genome shotgun (WGS) entry which is preliminary data.</text>
</comment>
<keyword evidence="3" id="KW-1185">Reference proteome</keyword>
<name>A0A917BGQ2_9MICO</name>
<keyword evidence="1" id="KW-0812">Transmembrane</keyword>
<dbReference type="RefSeq" id="WP_188680928.1">
    <property type="nucleotide sequence ID" value="NZ_BMGP01000007.1"/>
</dbReference>
<protein>
    <recommendedName>
        <fullName evidence="4">DUF3054 domain-containing protein</fullName>
    </recommendedName>
</protein>
<feature type="transmembrane region" description="Helical" evidence="1">
    <location>
        <begin position="104"/>
        <end position="125"/>
    </location>
</feature>
<dbReference type="Proteomes" id="UP000598775">
    <property type="component" value="Unassembled WGS sequence"/>
</dbReference>
<dbReference type="Pfam" id="PF11255">
    <property type="entry name" value="DUF3054"/>
    <property type="match status" value="1"/>
</dbReference>
<proteinExistence type="predicted"/>
<accession>A0A917BGQ2</accession>
<organism evidence="2 3">
    <name type="scientific">Subtercola lobariae</name>
    <dbReference type="NCBI Taxonomy" id="1588641"/>
    <lineage>
        <taxon>Bacteria</taxon>
        <taxon>Bacillati</taxon>
        <taxon>Actinomycetota</taxon>
        <taxon>Actinomycetes</taxon>
        <taxon>Micrococcales</taxon>
        <taxon>Microbacteriaceae</taxon>
        <taxon>Subtercola</taxon>
    </lineage>
</organism>
<evidence type="ECO:0000256" key="1">
    <source>
        <dbReference type="SAM" id="Phobius"/>
    </source>
</evidence>
<feature type="transmembrane region" description="Helical" evidence="1">
    <location>
        <begin position="77"/>
        <end position="98"/>
    </location>
</feature>
<dbReference type="AlphaFoldDB" id="A0A917BGQ2"/>
<dbReference type="EMBL" id="BMGP01000007">
    <property type="protein sequence ID" value="GGF40312.1"/>
    <property type="molecule type" value="Genomic_DNA"/>
</dbReference>
<sequence length="140" mass="14971">MTQTTPTPVRRPAATSTIVLAAVADVVLVLVFVLIGRSSHSEGFSLGGTLVTFWPFAVGLLVGWLATRAWRYPVRVVLPGIPIWLFTVVVGMFLRVLSGQGVEVSFVIVALIVLGVFLLGWRLIASAISKRGAGRTGVTR</sequence>
<keyword evidence="1" id="KW-0472">Membrane</keyword>